<proteinExistence type="predicted"/>
<reference evidence="1" key="2">
    <citation type="journal article" date="2015" name="Fish Shellfish Immunol.">
        <title>Early steps in the European eel (Anguilla anguilla)-Vibrio vulnificus interaction in the gills: Role of the RtxA13 toxin.</title>
        <authorList>
            <person name="Callol A."/>
            <person name="Pajuelo D."/>
            <person name="Ebbesson L."/>
            <person name="Teles M."/>
            <person name="MacKenzie S."/>
            <person name="Amaro C."/>
        </authorList>
    </citation>
    <scope>NUCLEOTIDE SEQUENCE</scope>
</reference>
<dbReference type="AlphaFoldDB" id="A0A0E9P8B2"/>
<protein>
    <submittedName>
        <fullName evidence="1">Uncharacterized protein</fullName>
    </submittedName>
</protein>
<organism evidence="1">
    <name type="scientific">Anguilla anguilla</name>
    <name type="common">European freshwater eel</name>
    <name type="synonym">Muraena anguilla</name>
    <dbReference type="NCBI Taxonomy" id="7936"/>
    <lineage>
        <taxon>Eukaryota</taxon>
        <taxon>Metazoa</taxon>
        <taxon>Chordata</taxon>
        <taxon>Craniata</taxon>
        <taxon>Vertebrata</taxon>
        <taxon>Euteleostomi</taxon>
        <taxon>Actinopterygii</taxon>
        <taxon>Neopterygii</taxon>
        <taxon>Teleostei</taxon>
        <taxon>Anguilliformes</taxon>
        <taxon>Anguillidae</taxon>
        <taxon>Anguilla</taxon>
    </lineage>
</organism>
<reference evidence="1" key="1">
    <citation type="submission" date="2014-11" db="EMBL/GenBank/DDBJ databases">
        <authorList>
            <person name="Amaro Gonzalez C."/>
        </authorList>
    </citation>
    <scope>NUCLEOTIDE SEQUENCE</scope>
</reference>
<evidence type="ECO:0000313" key="1">
    <source>
        <dbReference type="EMBL" id="JAH00876.1"/>
    </source>
</evidence>
<dbReference type="EMBL" id="GBXM01107701">
    <property type="protein sequence ID" value="JAH00876.1"/>
    <property type="molecule type" value="Transcribed_RNA"/>
</dbReference>
<dbReference type="EMBL" id="GBXM01103897">
    <property type="protein sequence ID" value="JAH04680.1"/>
    <property type="molecule type" value="Transcribed_RNA"/>
</dbReference>
<name>A0A0E9P8B2_ANGAN</name>
<sequence length="76" mass="8768">MLKRKPEETSLCNKQELMMGGVQAWQGLTREDTQHLLMSMGHRLQEVIACKIQSMTTHLHNMKKSQTLFSTLKLVL</sequence>
<accession>A0A0E9P8B2</accession>